<dbReference type="InterPro" id="IPR044929">
    <property type="entry name" value="DNA/RNA_non-sp_Endonuclease_sf"/>
</dbReference>
<protein>
    <submittedName>
        <fullName evidence="10">ENDD1 protein</fullName>
    </submittedName>
</protein>
<dbReference type="PROSITE" id="PS01070">
    <property type="entry name" value="NUCLEASE_NON_SPEC"/>
    <property type="match status" value="1"/>
</dbReference>
<evidence type="ECO:0000313" key="10">
    <source>
        <dbReference type="EMBL" id="NWS22651.1"/>
    </source>
</evidence>
<evidence type="ECO:0000256" key="6">
    <source>
        <dbReference type="ARBA" id="ARBA00022842"/>
    </source>
</evidence>
<reference evidence="10 11" key="1">
    <citation type="submission" date="2019-09" db="EMBL/GenBank/DDBJ databases">
        <title>Bird 10,000 Genomes (B10K) Project - Family phase.</title>
        <authorList>
            <person name="Zhang G."/>
        </authorList>
    </citation>
    <scope>NUCLEOTIDE SEQUENCE [LARGE SCALE GENOMIC DNA]</scope>
    <source>
        <strain evidence="10">B10K-DU-001-72</strain>
        <tissue evidence="10">Muscle</tissue>
    </source>
</reference>
<evidence type="ECO:0000256" key="1">
    <source>
        <dbReference type="ARBA" id="ARBA00001946"/>
    </source>
</evidence>
<evidence type="ECO:0000256" key="7">
    <source>
        <dbReference type="SAM" id="SignalP"/>
    </source>
</evidence>
<keyword evidence="3" id="KW-0540">Nuclease</keyword>
<feature type="signal peptide" evidence="7">
    <location>
        <begin position="1"/>
        <end position="19"/>
    </location>
</feature>
<dbReference type="GO" id="GO:0003676">
    <property type="term" value="F:nucleic acid binding"/>
    <property type="evidence" value="ECO:0007669"/>
    <property type="project" value="InterPro"/>
</dbReference>
<feature type="domain" description="DNA/RNA non-specific endonuclease/pyrophosphatase/phosphodiesterase" evidence="9">
    <location>
        <begin position="57"/>
        <end position="265"/>
    </location>
</feature>
<dbReference type="Proteomes" id="UP000525089">
    <property type="component" value="Unassembled WGS sequence"/>
</dbReference>
<dbReference type="Pfam" id="PF01223">
    <property type="entry name" value="Endonuclease_NS"/>
    <property type="match status" value="1"/>
</dbReference>
<name>A0A7K5DQD0_9TYRA</name>
<feature type="non-terminal residue" evidence="10">
    <location>
        <position position="1"/>
    </location>
</feature>
<dbReference type="InterPro" id="IPR039015">
    <property type="entry name" value="ENDOD1"/>
</dbReference>
<organism evidence="10 11">
    <name type="scientific">Pachyramphus minor</name>
    <dbReference type="NCBI Taxonomy" id="369605"/>
    <lineage>
        <taxon>Eukaryota</taxon>
        <taxon>Metazoa</taxon>
        <taxon>Chordata</taxon>
        <taxon>Craniata</taxon>
        <taxon>Vertebrata</taxon>
        <taxon>Euteleostomi</taxon>
        <taxon>Archelosauria</taxon>
        <taxon>Archosauria</taxon>
        <taxon>Dinosauria</taxon>
        <taxon>Saurischia</taxon>
        <taxon>Theropoda</taxon>
        <taxon>Coelurosauria</taxon>
        <taxon>Aves</taxon>
        <taxon>Neognathae</taxon>
        <taxon>Neoaves</taxon>
        <taxon>Telluraves</taxon>
        <taxon>Australaves</taxon>
        <taxon>Passeriformes</taxon>
        <taxon>Tyrannidae</taxon>
        <taxon>Pachyramphus</taxon>
    </lineage>
</organism>
<keyword evidence="4" id="KW-0479">Metal-binding</keyword>
<feature type="chain" id="PRO_5029596128" evidence="7">
    <location>
        <begin position="20"/>
        <end position="269"/>
    </location>
</feature>
<keyword evidence="5" id="KW-0255">Endonuclease</keyword>
<dbReference type="GO" id="GO:0016787">
    <property type="term" value="F:hydrolase activity"/>
    <property type="evidence" value="ECO:0007669"/>
    <property type="project" value="InterPro"/>
</dbReference>
<dbReference type="PANTHER" id="PTHR21472:SF26">
    <property type="entry name" value="ENDONUCLEASE DOMAIN CONTAINING 1"/>
    <property type="match status" value="1"/>
</dbReference>
<comment type="cofactor">
    <cofactor evidence="1">
        <name>Mg(2+)</name>
        <dbReference type="ChEBI" id="CHEBI:18420"/>
    </cofactor>
</comment>
<evidence type="ECO:0000259" key="8">
    <source>
        <dbReference type="SMART" id="SM00477"/>
    </source>
</evidence>
<keyword evidence="7" id="KW-0732">Signal</keyword>
<dbReference type="InterPro" id="IPR018524">
    <property type="entry name" value="DNA/RNA_endonuclease_AS"/>
</dbReference>
<dbReference type="InterPro" id="IPR020821">
    <property type="entry name" value="ENPP1-3/EXOG-like_nuc-like"/>
</dbReference>
<dbReference type="SUPFAM" id="SSF54060">
    <property type="entry name" value="His-Me finger endonucleases"/>
    <property type="match status" value="1"/>
</dbReference>
<sequence>MLWLLLLQVWVSCLWLGHGKVVPSFTNTCNEFFYQKTPPNNALLPQDPAWICQTFNKQLFYATLYDVNRRIPVYSAYKYEPKNFTTNHTWMVEPQLISLNLSENMQTVRTLKKQAKISIQQIMDKQAVNKDYNNSGLDRGHLNPNGHHNTTVSRNATYTLTNIVPMNKTLNRIAWKNYEQQTMRNKSQNCRTTYIIVGAVPGNSSISNGRVNVPRHIWSGACCKTNNNTVSAWAAIAEDNQVKDVTLEELENKLTELYGMKQVSLFHAD</sequence>
<evidence type="ECO:0000259" key="9">
    <source>
        <dbReference type="SMART" id="SM00892"/>
    </source>
</evidence>
<keyword evidence="11" id="KW-1185">Reference proteome</keyword>
<dbReference type="SMART" id="SM00477">
    <property type="entry name" value="NUC"/>
    <property type="match status" value="1"/>
</dbReference>
<dbReference type="PANTHER" id="PTHR21472">
    <property type="entry name" value="ENDONUCLEASE DOMAIN-CONTAINING 1 PROTEIN ENDOD1"/>
    <property type="match status" value="1"/>
</dbReference>
<evidence type="ECO:0000256" key="2">
    <source>
        <dbReference type="ARBA" id="ARBA00010052"/>
    </source>
</evidence>
<keyword evidence="5" id="KW-0378">Hydrolase</keyword>
<keyword evidence="6" id="KW-0460">Magnesium</keyword>
<gene>
    <name evidence="10" type="primary">Endod1_2</name>
    <name evidence="10" type="ORF">PACMIN_R10433</name>
</gene>
<dbReference type="InterPro" id="IPR044925">
    <property type="entry name" value="His-Me_finger_sf"/>
</dbReference>
<evidence type="ECO:0000256" key="4">
    <source>
        <dbReference type="ARBA" id="ARBA00022723"/>
    </source>
</evidence>
<evidence type="ECO:0000256" key="3">
    <source>
        <dbReference type="ARBA" id="ARBA00022722"/>
    </source>
</evidence>
<proteinExistence type="inferred from homology"/>
<accession>A0A7K5DQD0</accession>
<comment type="similarity">
    <text evidence="2">Belongs to the DNA/RNA non-specific endonuclease family.</text>
</comment>
<comment type="caution">
    <text evidence="10">The sequence shown here is derived from an EMBL/GenBank/DDBJ whole genome shotgun (WGS) entry which is preliminary data.</text>
</comment>
<dbReference type="EMBL" id="VYXB01010351">
    <property type="protein sequence ID" value="NWS22651.1"/>
    <property type="molecule type" value="Genomic_DNA"/>
</dbReference>
<dbReference type="GO" id="GO:0004519">
    <property type="term" value="F:endonuclease activity"/>
    <property type="evidence" value="ECO:0007669"/>
    <property type="project" value="UniProtKB-KW"/>
</dbReference>
<feature type="domain" description="ENPP1-3/EXOG-like endonuclease/phosphodiesterase" evidence="8">
    <location>
        <begin position="58"/>
        <end position="265"/>
    </location>
</feature>
<dbReference type="Gene3D" id="3.40.570.10">
    <property type="entry name" value="Extracellular Endonuclease, subunit A"/>
    <property type="match status" value="1"/>
</dbReference>
<evidence type="ECO:0000256" key="5">
    <source>
        <dbReference type="ARBA" id="ARBA00022759"/>
    </source>
</evidence>
<dbReference type="AlphaFoldDB" id="A0A7K5DQD0"/>
<dbReference type="InterPro" id="IPR001604">
    <property type="entry name" value="Endo_G_ENPP1-like_dom"/>
</dbReference>
<dbReference type="GO" id="GO:0046872">
    <property type="term" value="F:metal ion binding"/>
    <property type="evidence" value="ECO:0007669"/>
    <property type="project" value="UniProtKB-KW"/>
</dbReference>
<dbReference type="SMART" id="SM00892">
    <property type="entry name" value="Endonuclease_NS"/>
    <property type="match status" value="1"/>
</dbReference>
<evidence type="ECO:0000313" key="11">
    <source>
        <dbReference type="Proteomes" id="UP000525089"/>
    </source>
</evidence>
<feature type="non-terminal residue" evidence="10">
    <location>
        <position position="269"/>
    </location>
</feature>